<dbReference type="FunFam" id="1.10.8.10:FF:000023">
    <property type="entry name" value="Putative ubiquitin carboxyl-terminal hydrolase 25"/>
    <property type="match status" value="1"/>
</dbReference>
<comment type="subcellular location">
    <subcellularLocation>
        <location evidence="2">Nucleus</location>
    </subcellularLocation>
</comment>
<dbReference type="PROSITE" id="PS00972">
    <property type="entry name" value="USP_1"/>
    <property type="match status" value="1"/>
</dbReference>
<evidence type="ECO:0000256" key="4">
    <source>
        <dbReference type="ARBA" id="ARBA00022499"/>
    </source>
</evidence>
<dbReference type="EMBL" id="AJFE02065270">
    <property type="status" value="NOT_ANNOTATED_CDS"/>
    <property type="molecule type" value="Genomic_DNA"/>
</dbReference>
<keyword evidence="14" id="KW-1185">Reference proteome</keyword>
<keyword evidence="6" id="KW-0645">Protease</keyword>
<protein>
    <recommendedName>
        <fullName evidence="3">ubiquitinyl hydrolase 1</fullName>
        <ecNumber evidence="3">3.4.19.12</ecNumber>
    </recommendedName>
</protein>
<dbReference type="Bgee" id="ENSPPAG00000039659">
    <property type="expression patterns" value="Expressed in testis and 6 other cell types or tissues"/>
</dbReference>
<name>A0A2R9BYT7_PANPA</name>
<keyword evidence="9" id="KW-0788">Thiol protease</keyword>
<dbReference type="EMBL" id="AJFE02065267">
    <property type="status" value="NOT_ANNOTATED_CDS"/>
    <property type="molecule type" value="Genomic_DNA"/>
</dbReference>
<sequence length="443" mass="51522">LSIERNVWHQQTFLNQLREITGINDTQILQQALKDSNGNLELAVAFLTAKNAKTPQQEETTYYQTALPGNDRYISVGSQADTNVIDLTGDDKDDLQRAIALSLAESNRAFRETGITDEEQAISRVLEASIAENKACLKRTPTEVWRDSRNPYDRKRQDKVPVGLKNVGNTCWFSAVIQSLFNLLEFRRLVLNYKPPSNAQDLPRNQKEHRNLPFMRELRYLFALLVGTKRKYVDPSRAVEILKDAFKSNDSQQEWHQDYRKFRETTMYLIIGLENFQRESYIDSLLFLICAYQNNKELLSKGLYRGHDEELISHYRRECLLKLNEQAAELFESGEDREVNNGLIIMNEFIVPFLPLLLVDEMEEKDILAVEDMRNRWCSYLGQEMEPHLQEKLTDFLPKLLDCSMEIKSFHEPPKLPSYSTHELCERFARIMLSLSRTPADGR</sequence>
<dbReference type="Proteomes" id="UP000240080">
    <property type="component" value="Chromosome 21"/>
</dbReference>
<dbReference type="CDD" id="cd14354">
    <property type="entry name" value="UBA_UBP25"/>
    <property type="match status" value="1"/>
</dbReference>
<dbReference type="GeneTree" id="ENSGT00940000157962"/>
<dbReference type="EC" id="3.4.19.12" evidence="3"/>
<reference evidence="13" key="2">
    <citation type="submission" date="2025-08" db="UniProtKB">
        <authorList>
            <consortium name="Ensembl"/>
        </authorList>
    </citation>
    <scope>IDENTIFICATION</scope>
</reference>
<evidence type="ECO:0000313" key="13">
    <source>
        <dbReference type="Ensembl" id="ENSPPAP00000033650.1"/>
    </source>
</evidence>
<keyword evidence="5" id="KW-0597">Phosphoprotein</keyword>
<evidence type="ECO:0000256" key="6">
    <source>
        <dbReference type="ARBA" id="ARBA00022670"/>
    </source>
</evidence>
<evidence type="ECO:0000259" key="12">
    <source>
        <dbReference type="PROSITE" id="PS50235"/>
    </source>
</evidence>
<dbReference type="Gene3D" id="1.10.8.10">
    <property type="entry name" value="DNA helicase RuvA subunit, C-terminal domain"/>
    <property type="match status" value="1"/>
</dbReference>
<dbReference type="GO" id="GO:0004843">
    <property type="term" value="F:cysteine-type deubiquitinase activity"/>
    <property type="evidence" value="ECO:0007669"/>
    <property type="project" value="UniProtKB-EC"/>
</dbReference>
<keyword evidence="7" id="KW-0833">Ubl conjugation pathway</keyword>
<keyword evidence="8" id="KW-0378">Hydrolase</keyword>
<dbReference type="GO" id="GO:0061136">
    <property type="term" value="P:regulation of proteasomal protein catabolic process"/>
    <property type="evidence" value="ECO:0007669"/>
    <property type="project" value="TreeGrafter"/>
</dbReference>
<dbReference type="GO" id="GO:0070628">
    <property type="term" value="F:proteasome binding"/>
    <property type="evidence" value="ECO:0007669"/>
    <property type="project" value="TreeGrafter"/>
</dbReference>
<dbReference type="InterPro" id="IPR054109">
    <property type="entry name" value="UBA_8"/>
</dbReference>
<dbReference type="PROSITE" id="PS50330">
    <property type="entry name" value="UIM"/>
    <property type="match status" value="1"/>
</dbReference>
<dbReference type="EMBL" id="AJFE02065272">
    <property type="status" value="NOT_ANNOTATED_CDS"/>
    <property type="molecule type" value="Genomic_DNA"/>
</dbReference>
<dbReference type="EMBL" id="AJFE02065273">
    <property type="status" value="NOT_ANNOTATED_CDS"/>
    <property type="molecule type" value="Genomic_DNA"/>
</dbReference>
<dbReference type="EMBL" id="AJFE02065268">
    <property type="status" value="NOT_ANNOTATED_CDS"/>
    <property type="molecule type" value="Genomic_DNA"/>
</dbReference>
<dbReference type="PROSITE" id="PS50235">
    <property type="entry name" value="USP_3"/>
    <property type="match status" value="1"/>
</dbReference>
<keyword evidence="4" id="KW-1017">Isopeptide bond</keyword>
<evidence type="ECO:0000256" key="2">
    <source>
        <dbReference type="ARBA" id="ARBA00004123"/>
    </source>
</evidence>
<dbReference type="Pfam" id="PF22566">
    <property type="entry name" value="UBA_8"/>
    <property type="match status" value="1"/>
</dbReference>
<evidence type="ECO:0000256" key="1">
    <source>
        <dbReference type="ARBA" id="ARBA00000707"/>
    </source>
</evidence>
<organism evidence="13 14">
    <name type="scientific">Pan paniscus</name>
    <name type="common">Pygmy chimpanzee</name>
    <name type="synonym">Bonobo</name>
    <dbReference type="NCBI Taxonomy" id="9597"/>
    <lineage>
        <taxon>Eukaryota</taxon>
        <taxon>Metazoa</taxon>
        <taxon>Chordata</taxon>
        <taxon>Craniata</taxon>
        <taxon>Vertebrata</taxon>
        <taxon>Euteleostomi</taxon>
        <taxon>Mammalia</taxon>
        <taxon>Eutheria</taxon>
        <taxon>Euarchontoglires</taxon>
        <taxon>Primates</taxon>
        <taxon>Haplorrhini</taxon>
        <taxon>Catarrhini</taxon>
        <taxon>Hominidae</taxon>
        <taxon>Pan</taxon>
    </lineage>
</organism>
<dbReference type="InterPro" id="IPR044635">
    <property type="entry name" value="UBP14-like"/>
</dbReference>
<evidence type="ECO:0000256" key="9">
    <source>
        <dbReference type="ARBA" id="ARBA00022807"/>
    </source>
</evidence>
<dbReference type="InterPro" id="IPR018200">
    <property type="entry name" value="USP_CS"/>
</dbReference>
<dbReference type="Pfam" id="PF21909">
    <property type="entry name" value="USP_UIM_N"/>
    <property type="match status" value="1"/>
</dbReference>
<dbReference type="GO" id="GO:0016579">
    <property type="term" value="P:protein deubiquitination"/>
    <property type="evidence" value="ECO:0007669"/>
    <property type="project" value="InterPro"/>
</dbReference>
<dbReference type="InterPro" id="IPR003903">
    <property type="entry name" value="UIM_dom"/>
</dbReference>
<dbReference type="PANTHER" id="PTHR43982:SF6">
    <property type="entry name" value="UBIQUITIN CARBOXYL-TERMINAL HYDROLASE 2-RELATED"/>
    <property type="match status" value="1"/>
</dbReference>
<dbReference type="InterPro" id="IPR028889">
    <property type="entry name" value="USP"/>
</dbReference>
<dbReference type="PANTHER" id="PTHR43982">
    <property type="entry name" value="UBIQUITIN CARBOXYL-TERMINAL HYDROLASE"/>
    <property type="match status" value="1"/>
</dbReference>
<dbReference type="SMART" id="SM00726">
    <property type="entry name" value="UIM"/>
    <property type="match status" value="1"/>
</dbReference>
<proteinExistence type="predicted"/>
<evidence type="ECO:0000256" key="5">
    <source>
        <dbReference type="ARBA" id="ARBA00022553"/>
    </source>
</evidence>
<feature type="domain" description="USP" evidence="12">
    <location>
        <begin position="162"/>
        <end position="443"/>
    </location>
</feature>
<evidence type="ECO:0000313" key="14">
    <source>
        <dbReference type="Proteomes" id="UP000240080"/>
    </source>
</evidence>
<dbReference type="SUPFAM" id="SSF46934">
    <property type="entry name" value="UBA-like"/>
    <property type="match status" value="1"/>
</dbReference>
<evidence type="ECO:0000256" key="7">
    <source>
        <dbReference type="ARBA" id="ARBA00022786"/>
    </source>
</evidence>
<dbReference type="SUPFAM" id="SSF54001">
    <property type="entry name" value="Cysteine proteinases"/>
    <property type="match status" value="1"/>
</dbReference>
<dbReference type="Pfam" id="PF00443">
    <property type="entry name" value="UCH"/>
    <property type="match status" value="1"/>
</dbReference>
<reference evidence="13" key="3">
    <citation type="submission" date="2025-09" db="UniProtKB">
        <authorList>
            <consortium name="Ensembl"/>
        </authorList>
    </citation>
    <scope>IDENTIFICATION</scope>
</reference>
<dbReference type="InterPro" id="IPR038765">
    <property type="entry name" value="Papain-like_cys_pep_sf"/>
</dbReference>
<evidence type="ECO:0000256" key="8">
    <source>
        <dbReference type="ARBA" id="ARBA00022801"/>
    </source>
</evidence>
<evidence type="ECO:0000256" key="10">
    <source>
        <dbReference type="ARBA" id="ARBA00022843"/>
    </source>
</evidence>
<dbReference type="Ensembl" id="ENSPPAT00000056526.1">
    <property type="protein sequence ID" value="ENSPPAP00000033650.1"/>
    <property type="gene ID" value="ENSPPAG00000039659.1"/>
</dbReference>
<evidence type="ECO:0000256" key="11">
    <source>
        <dbReference type="ARBA" id="ARBA00023242"/>
    </source>
</evidence>
<dbReference type="Gene3D" id="6.10.250.1720">
    <property type="match status" value="1"/>
</dbReference>
<dbReference type="EMBL" id="AJFE02065271">
    <property type="status" value="NOT_ANNOTATED_CDS"/>
    <property type="molecule type" value="Genomic_DNA"/>
</dbReference>
<dbReference type="GO" id="GO:0005634">
    <property type="term" value="C:nucleus"/>
    <property type="evidence" value="ECO:0007669"/>
    <property type="project" value="UniProtKB-SubCell"/>
</dbReference>
<dbReference type="AlphaFoldDB" id="A0A2R9BYT7"/>
<keyword evidence="11" id="KW-0539">Nucleus</keyword>
<keyword evidence="10" id="KW-0832">Ubl conjugation</keyword>
<evidence type="ECO:0000256" key="3">
    <source>
        <dbReference type="ARBA" id="ARBA00012759"/>
    </source>
</evidence>
<reference evidence="13 14" key="1">
    <citation type="journal article" date="2012" name="Nature">
        <title>The bonobo genome compared with the chimpanzee and human genomes.</title>
        <authorList>
            <person name="Prufer K."/>
            <person name="Munch K."/>
            <person name="Hellmann I."/>
            <person name="Akagi K."/>
            <person name="Miller J.R."/>
            <person name="Walenz B."/>
            <person name="Koren S."/>
            <person name="Sutton G."/>
            <person name="Kodira C."/>
            <person name="Winer R."/>
            <person name="Knight J.R."/>
            <person name="Mullikin J.C."/>
            <person name="Meader S.J."/>
            <person name="Ponting C.P."/>
            <person name="Lunter G."/>
            <person name="Higashino S."/>
            <person name="Hobolth A."/>
            <person name="Dutheil J."/>
            <person name="Karakoc E."/>
            <person name="Alkan C."/>
            <person name="Sajjadian S."/>
            <person name="Catacchio C.R."/>
            <person name="Ventura M."/>
            <person name="Marques-Bonet T."/>
            <person name="Eichler E.E."/>
            <person name="Andre C."/>
            <person name="Atencia R."/>
            <person name="Mugisha L."/>
            <person name="Junhold J."/>
            <person name="Patterson N."/>
            <person name="Siebauer M."/>
            <person name="Good J.M."/>
            <person name="Fischer A."/>
            <person name="Ptak S.E."/>
            <person name="Lachmann M."/>
            <person name="Symer D.E."/>
            <person name="Mailund T."/>
            <person name="Schierup M.H."/>
            <person name="Andres A.M."/>
            <person name="Kelso J."/>
            <person name="Paabo S."/>
        </authorList>
    </citation>
    <scope>NUCLEOTIDE SEQUENCE [LARGE SCALE GENOMIC DNA]</scope>
</reference>
<dbReference type="EMBL" id="AJFE02065269">
    <property type="status" value="NOT_ANNOTATED_CDS"/>
    <property type="molecule type" value="Genomic_DNA"/>
</dbReference>
<dbReference type="Gene3D" id="3.90.70.10">
    <property type="entry name" value="Cysteine proteinases"/>
    <property type="match status" value="1"/>
</dbReference>
<accession>A0A2R9BYT7</accession>
<gene>
    <name evidence="13" type="primary">USP25</name>
</gene>
<dbReference type="GO" id="GO:0043161">
    <property type="term" value="P:proteasome-mediated ubiquitin-dependent protein catabolic process"/>
    <property type="evidence" value="ECO:0007669"/>
    <property type="project" value="InterPro"/>
</dbReference>
<dbReference type="InterPro" id="IPR009060">
    <property type="entry name" value="UBA-like_sf"/>
</dbReference>
<dbReference type="InterPro" id="IPR001394">
    <property type="entry name" value="Peptidase_C19_UCH"/>
</dbReference>
<dbReference type="InterPro" id="IPR054108">
    <property type="entry name" value="USP25/28_UIM"/>
</dbReference>
<comment type="catalytic activity">
    <reaction evidence="1">
        <text>Thiol-dependent hydrolysis of ester, thioester, amide, peptide and isopeptide bonds formed by the C-terminal Gly of ubiquitin (a 76-residue protein attached to proteins as an intracellular targeting signal).</text>
        <dbReference type="EC" id="3.4.19.12"/>
    </reaction>
</comment>